<dbReference type="SUPFAM" id="SSF82861">
    <property type="entry name" value="Mechanosensitive channel protein MscS (YggB), transmembrane region"/>
    <property type="match status" value="1"/>
</dbReference>
<dbReference type="STRING" id="673521.SAMN05660991_01027"/>
<dbReference type="SUPFAM" id="SSF50182">
    <property type="entry name" value="Sm-like ribonucleoproteins"/>
    <property type="match status" value="1"/>
</dbReference>
<dbReference type="Gene3D" id="2.30.30.60">
    <property type="match status" value="1"/>
</dbReference>
<dbReference type="PANTHER" id="PTHR30460">
    <property type="entry name" value="MODERATE CONDUCTANCE MECHANOSENSITIVE CHANNEL YBIO"/>
    <property type="match status" value="1"/>
</dbReference>
<feature type="transmembrane region" description="Helical" evidence="7">
    <location>
        <begin position="139"/>
        <end position="158"/>
    </location>
</feature>
<dbReference type="Proteomes" id="UP000198960">
    <property type="component" value="Unassembled WGS sequence"/>
</dbReference>
<keyword evidence="3" id="KW-1003">Cell membrane</keyword>
<evidence type="ECO:0000256" key="6">
    <source>
        <dbReference type="ARBA" id="ARBA00023136"/>
    </source>
</evidence>
<keyword evidence="4 7" id="KW-0812">Transmembrane</keyword>
<dbReference type="RefSeq" id="WP_091940772.1">
    <property type="nucleotide sequence ID" value="NZ_FOEE01000002.1"/>
</dbReference>
<accession>A0A1H8R6L7</accession>
<evidence type="ECO:0000259" key="9">
    <source>
        <dbReference type="Pfam" id="PF21082"/>
    </source>
</evidence>
<dbReference type="AlphaFoldDB" id="A0A1H8R6L7"/>
<reference evidence="12" key="1">
    <citation type="submission" date="2016-10" db="EMBL/GenBank/DDBJ databases">
        <authorList>
            <person name="Varghese N."/>
            <person name="Submissions S."/>
        </authorList>
    </citation>
    <scope>NUCLEOTIDE SEQUENCE [LARGE SCALE GENOMIC DNA]</scope>
    <source>
        <strain evidence="12">DSM 45413</strain>
    </source>
</reference>
<name>A0A1H8R6L7_9ACTN</name>
<dbReference type="InterPro" id="IPR023408">
    <property type="entry name" value="MscS_beta-dom_sf"/>
</dbReference>
<keyword evidence="12" id="KW-1185">Reference proteome</keyword>
<dbReference type="InterPro" id="IPR045276">
    <property type="entry name" value="YbiO_bact"/>
</dbReference>
<feature type="domain" description="Mechanosensitive ion channel MscS C-terminal" evidence="9">
    <location>
        <begin position="228"/>
        <end position="308"/>
    </location>
</feature>
<dbReference type="Gene3D" id="1.10.287.1260">
    <property type="match status" value="1"/>
</dbReference>
<feature type="domain" description="Mechanosensitive ion channel transmembrane helices 2/3" evidence="10">
    <location>
        <begin position="115"/>
        <end position="155"/>
    </location>
</feature>
<organism evidence="11 12">
    <name type="scientific">Trujillonella endophytica</name>
    <dbReference type="NCBI Taxonomy" id="673521"/>
    <lineage>
        <taxon>Bacteria</taxon>
        <taxon>Bacillati</taxon>
        <taxon>Actinomycetota</taxon>
        <taxon>Actinomycetes</taxon>
        <taxon>Geodermatophilales</taxon>
        <taxon>Geodermatophilaceae</taxon>
        <taxon>Trujillonella</taxon>
    </lineage>
</organism>
<comment type="subcellular location">
    <subcellularLocation>
        <location evidence="1">Cell membrane</location>
        <topology evidence="1">Multi-pass membrane protein</topology>
    </subcellularLocation>
</comment>
<dbReference type="Pfam" id="PF21088">
    <property type="entry name" value="MS_channel_1st"/>
    <property type="match status" value="1"/>
</dbReference>
<dbReference type="Pfam" id="PF21082">
    <property type="entry name" value="MS_channel_3rd"/>
    <property type="match status" value="1"/>
</dbReference>
<proteinExistence type="inferred from homology"/>
<keyword evidence="6 7" id="KW-0472">Membrane</keyword>
<evidence type="ECO:0000256" key="3">
    <source>
        <dbReference type="ARBA" id="ARBA00022475"/>
    </source>
</evidence>
<dbReference type="InterPro" id="IPR006685">
    <property type="entry name" value="MscS_channel_2nd"/>
</dbReference>
<dbReference type="GO" id="GO:0008381">
    <property type="term" value="F:mechanosensitive monoatomic ion channel activity"/>
    <property type="evidence" value="ECO:0007669"/>
    <property type="project" value="InterPro"/>
</dbReference>
<dbReference type="PANTHER" id="PTHR30460:SF0">
    <property type="entry name" value="MODERATE CONDUCTANCE MECHANOSENSITIVE CHANNEL YBIO"/>
    <property type="match status" value="1"/>
</dbReference>
<sequence length="339" mass="35190">MTDAPPAGVCGPRTHRVCEWVYEQTGGNATLAAVADWLVGRPLAIAGVLLVGWVLRLAVRRLVHRGVHRMLAARPISAPSPAATAGGGAAGGVPTRESARRGTRAEAVAAAVTSLLSALVWVLVLIAVLGILGVDLGPVIAGAGLLGIAVAFGAQSLIRDLLAGVFILLEDHFAIGDEVDLGEAVGTVEKMTFRETVLRDLDGTVWHVRNGLIDRVGNQSQVWSGAMVDVAVAHGTDLVRARELLHEAAATVSREPSFADDVLEPPEVLGVHQVDACGITVRLRVKTRAGRHFDLQRALLEAITTVFPAGGVQLATPQLTVRAAGQVGSAGRVGGPPTS</sequence>
<dbReference type="InterPro" id="IPR049142">
    <property type="entry name" value="MS_channel_1st"/>
</dbReference>
<keyword evidence="5 7" id="KW-1133">Transmembrane helix</keyword>
<feature type="domain" description="Mechanosensitive ion channel MscS" evidence="8">
    <location>
        <begin position="157"/>
        <end position="213"/>
    </location>
</feature>
<evidence type="ECO:0000313" key="11">
    <source>
        <dbReference type="EMBL" id="SEO61991.1"/>
    </source>
</evidence>
<protein>
    <submittedName>
        <fullName evidence="11">Small conductance mechanosensitive channel</fullName>
    </submittedName>
</protein>
<evidence type="ECO:0000259" key="8">
    <source>
        <dbReference type="Pfam" id="PF00924"/>
    </source>
</evidence>
<comment type="similarity">
    <text evidence="2">Belongs to the MscS (TC 1.A.23) family.</text>
</comment>
<dbReference type="Gene3D" id="3.30.70.100">
    <property type="match status" value="1"/>
</dbReference>
<evidence type="ECO:0000256" key="1">
    <source>
        <dbReference type="ARBA" id="ARBA00004651"/>
    </source>
</evidence>
<evidence type="ECO:0000256" key="4">
    <source>
        <dbReference type="ARBA" id="ARBA00022692"/>
    </source>
</evidence>
<dbReference type="GO" id="GO:0005886">
    <property type="term" value="C:plasma membrane"/>
    <property type="evidence" value="ECO:0007669"/>
    <property type="project" value="UniProtKB-SubCell"/>
</dbReference>
<dbReference type="InterPro" id="IPR049278">
    <property type="entry name" value="MS_channel_C"/>
</dbReference>
<dbReference type="EMBL" id="FOEE01000002">
    <property type="protein sequence ID" value="SEO61991.1"/>
    <property type="molecule type" value="Genomic_DNA"/>
</dbReference>
<evidence type="ECO:0000313" key="12">
    <source>
        <dbReference type="Proteomes" id="UP000198960"/>
    </source>
</evidence>
<feature type="transmembrane region" description="Helical" evidence="7">
    <location>
        <begin position="107"/>
        <end position="133"/>
    </location>
</feature>
<dbReference type="SUPFAM" id="SSF82689">
    <property type="entry name" value="Mechanosensitive channel protein MscS (YggB), C-terminal domain"/>
    <property type="match status" value="1"/>
</dbReference>
<dbReference type="InterPro" id="IPR011014">
    <property type="entry name" value="MscS_channel_TM-2"/>
</dbReference>
<dbReference type="InterPro" id="IPR011066">
    <property type="entry name" value="MscS_channel_C_sf"/>
</dbReference>
<evidence type="ECO:0000256" key="2">
    <source>
        <dbReference type="ARBA" id="ARBA00008017"/>
    </source>
</evidence>
<dbReference type="OrthoDB" id="4638917at2"/>
<evidence type="ECO:0000256" key="5">
    <source>
        <dbReference type="ARBA" id="ARBA00022989"/>
    </source>
</evidence>
<dbReference type="Pfam" id="PF00924">
    <property type="entry name" value="MS_channel_2nd"/>
    <property type="match status" value="1"/>
</dbReference>
<dbReference type="InterPro" id="IPR010920">
    <property type="entry name" value="LSM_dom_sf"/>
</dbReference>
<gene>
    <name evidence="11" type="ORF">SAMN05660991_01027</name>
</gene>
<evidence type="ECO:0000259" key="10">
    <source>
        <dbReference type="Pfam" id="PF21088"/>
    </source>
</evidence>
<feature type="transmembrane region" description="Helical" evidence="7">
    <location>
        <begin position="38"/>
        <end position="59"/>
    </location>
</feature>
<evidence type="ECO:0000256" key="7">
    <source>
        <dbReference type="SAM" id="Phobius"/>
    </source>
</evidence>